<feature type="compositionally biased region" description="Polar residues" evidence="1">
    <location>
        <begin position="1"/>
        <end position="15"/>
    </location>
</feature>
<evidence type="ECO:0000313" key="3">
    <source>
        <dbReference type="Proteomes" id="UP000479710"/>
    </source>
</evidence>
<name>A0A6G1BQ09_9ORYZ</name>
<dbReference type="Proteomes" id="UP000479710">
    <property type="component" value="Unassembled WGS sequence"/>
</dbReference>
<protein>
    <submittedName>
        <fullName evidence="2">Uncharacterized protein</fullName>
    </submittedName>
</protein>
<proteinExistence type="predicted"/>
<dbReference type="OrthoDB" id="1001935at2759"/>
<keyword evidence="3" id="KW-1185">Reference proteome</keyword>
<sequence length="260" mass="28757">MSDTWSAHGMSSSLGKTPDGDDTNGAAIHVDDAIPRERVIAYDLNNPCMDVGTVTVLTDHHECTSSSRRRITTPTSKWVASKLVPILRQNPDSTALNGRWPGHLAAAIAIDGHNWMYPLAFGFIDVETEDNWEWNAYRRIIKPLGDKSYWPHVDLPWVIGAPLPRRAVGRYRKLRIKSCLEGGGGKAKSKTAANETDKGKKQMIRGKRKCKGCGELGHGQTCYKCPLDGTKKRQSACKADVWSRTKLVATQCIRTKLTAT</sequence>
<comment type="caution">
    <text evidence="2">The sequence shown here is derived from an EMBL/GenBank/DDBJ whole genome shotgun (WGS) entry which is preliminary data.</text>
</comment>
<reference evidence="2 3" key="1">
    <citation type="submission" date="2019-11" db="EMBL/GenBank/DDBJ databases">
        <title>Whole genome sequence of Oryza granulata.</title>
        <authorList>
            <person name="Li W."/>
        </authorList>
    </citation>
    <scope>NUCLEOTIDE SEQUENCE [LARGE SCALE GENOMIC DNA]</scope>
    <source>
        <strain evidence="3">cv. Menghai</strain>
        <tissue evidence="2">Leaf</tissue>
    </source>
</reference>
<evidence type="ECO:0000313" key="2">
    <source>
        <dbReference type="EMBL" id="KAF0889922.1"/>
    </source>
</evidence>
<feature type="region of interest" description="Disordered" evidence="1">
    <location>
        <begin position="1"/>
        <end position="27"/>
    </location>
</feature>
<evidence type="ECO:0000256" key="1">
    <source>
        <dbReference type="SAM" id="MobiDB-lite"/>
    </source>
</evidence>
<gene>
    <name evidence="2" type="ORF">E2562_033897</name>
</gene>
<organism evidence="2 3">
    <name type="scientific">Oryza meyeriana var. granulata</name>
    <dbReference type="NCBI Taxonomy" id="110450"/>
    <lineage>
        <taxon>Eukaryota</taxon>
        <taxon>Viridiplantae</taxon>
        <taxon>Streptophyta</taxon>
        <taxon>Embryophyta</taxon>
        <taxon>Tracheophyta</taxon>
        <taxon>Spermatophyta</taxon>
        <taxon>Magnoliopsida</taxon>
        <taxon>Liliopsida</taxon>
        <taxon>Poales</taxon>
        <taxon>Poaceae</taxon>
        <taxon>BOP clade</taxon>
        <taxon>Oryzoideae</taxon>
        <taxon>Oryzeae</taxon>
        <taxon>Oryzinae</taxon>
        <taxon>Oryza</taxon>
        <taxon>Oryza meyeriana</taxon>
    </lineage>
</organism>
<accession>A0A6G1BQ09</accession>
<dbReference type="EMBL" id="SPHZ02000012">
    <property type="protein sequence ID" value="KAF0889922.1"/>
    <property type="molecule type" value="Genomic_DNA"/>
</dbReference>
<dbReference type="AlphaFoldDB" id="A0A6G1BQ09"/>